<proteinExistence type="predicted"/>
<protein>
    <submittedName>
        <fullName evidence="1">DUF72 domain-containing protein</fullName>
    </submittedName>
</protein>
<sequence>MQVFVGTCGFPKARRVIFNTLDAAELQETFYNLPDPERMSSLRREAPDFHFTAKVFQGITHPPGSPTFKRTRGFRPTERHGLLKPTRENMELWEQFTAAVAPLRPEVLVIQTPPSLKPEPYIYDFFTAVAGKWKLAWEPRGETYNDPKLIGKVAELGVIIAVDPLRRDPPPGEIYYFRLHGLGRGEVNYRYKYTASDLARLASLVRGLEGEFAYVMFNNVYMYQDAAEFKSLLSQLAPLSHDVDG</sequence>
<dbReference type="GeneID" id="5055566"/>
<dbReference type="EMBL" id="JAAVJF010000006">
    <property type="protein sequence ID" value="NYR16594.1"/>
    <property type="molecule type" value="Genomic_DNA"/>
</dbReference>
<organism evidence="1 2">
    <name type="scientific">Pyrobaculum arsenaticum</name>
    <dbReference type="NCBI Taxonomy" id="121277"/>
    <lineage>
        <taxon>Archaea</taxon>
        <taxon>Thermoproteota</taxon>
        <taxon>Thermoprotei</taxon>
        <taxon>Thermoproteales</taxon>
        <taxon>Thermoproteaceae</taxon>
        <taxon>Pyrobaculum</taxon>
    </lineage>
</organism>
<evidence type="ECO:0000313" key="2">
    <source>
        <dbReference type="Proteomes" id="UP000554766"/>
    </source>
</evidence>
<dbReference type="InterPro" id="IPR036520">
    <property type="entry name" value="UPF0759_sf"/>
</dbReference>
<keyword evidence="2" id="KW-1185">Reference proteome</keyword>
<dbReference type="Proteomes" id="UP000554766">
    <property type="component" value="Unassembled WGS sequence"/>
</dbReference>
<reference evidence="1 2" key="1">
    <citation type="journal article" date="2020" name="Nat. Commun.">
        <title>The structures of two archaeal type IV pili illuminate evolutionary relationships.</title>
        <authorList>
            <person name="Wang F."/>
            <person name="Baquero D.P."/>
            <person name="Su Z."/>
            <person name="Beltran L.C."/>
            <person name="Prangishvili D."/>
            <person name="Krupovic M."/>
            <person name="Egelman E.H."/>
        </authorList>
    </citation>
    <scope>NUCLEOTIDE SEQUENCE [LARGE SCALE GENOMIC DNA]</scope>
    <source>
        <strain evidence="1 2">2GA</strain>
    </source>
</reference>
<dbReference type="Gene3D" id="3.20.20.410">
    <property type="entry name" value="Protein of unknown function UPF0759"/>
    <property type="match status" value="1"/>
</dbReference>
<evidence type="ECO:0000313" key="1">
    <source>
        <dbReference type="EMBL" id="NYR16594.1"/>
    </source>
</evidence>
<name>A0A7L4PDQ0_9CREN</name>
<gene>
    <name evidence="1" type="ORF">HC235_11785</name>
</gene>
<dbReference type="RefSeq" id="WP_011901345.1">
    <property type="nucleotide sequence ID" value="NZ_JAAVJF010000006.1"/>
</dbReference>
<dbReference type="Pfam" id="PF01904">
    <property type="entry name" value="DUF72"/>
    <property type="match status" value="1"/>
</dbReference>
<comment type="caution">
    <text evidence="1">The sequence shown here is derived from an EMBL/GenBank/DDBJ whole genome shotgun (WGS) entry which is preliminary data.</text>
</comment>
<dbReference type="InterPro" id="IPR002763">
    <property type="entry name" value="DUF72"/>
</dbReference>
<dbReference type="SUPFAM" id="SSF117396">
    <property type="entry name" value="TM1631-like"/>
    <property type="match status" value="1"/>
</dbReference>
<dbReference type="PANTHER" id="PTHR30348:SF4">
    <property type="entry name" value="DUF72 DOMAIN-CONTAINING PROTEIN"/>
    <property type="match status" value="1"/>
</dbReference>
<dbReference type="PANTHER" id="PTHR30348">
    <property type="entry name" value="UNCHARACTERIZED PROTEIN YECE"/>
    <property type="match status" value="1"/>
</dbReference>
<accession>A0A7L4PDQ0</accession>
<dbReference type="OMA" id="YVMFNNV"/>
<dbReference type="AlphaFoldDB" id="A0A7L4PDQ0"/>